<evidence type="ECO:0000313" key="1">
    <source>
        <dbReference type="EMBL" id="KXT43956.1"/>
    </source>
</evidence>
<dbReference type="PATRIC" id="fig|329854.7.peg.4150"/>
<dbReference type="EMBL" id="LTDF01000154">
    <property type="protein sequence ID" value="KXT43956.1"/>
    <property type="molecule type" value="Genomic_DNA"/>
</dbReference>
<evidence type="ECO:0000313" key="2">
    <source>
        <dbReference type="Proteomes" id="UP000070319"/>
    </source>
</evidence>
<dbReference type="AlphaFoldDB" id="A0A139KXW0"/>
<accession>A0A139KXW0</accession>
<name>A0A139KXW0_9BACE</name>
<proteinExistence type="predicted"/>
<sequence length="43" mass="5157">MRYEKPSDRILGGFFFIPVSHFLRLQLPLCNFIPTFAKINWKD</sequence>
<comment type="caution">
    <text evidence="1">The sequence shown here is derived from an EMBL/GenBank/DDBJ whole genome shotgun (WGS) entry which is preliminary data.</text>
</comment>
<protein>
    <submittedName>
        <fullName evidence="1">Uncharacterized protein</fullName>
    </submittedName>
</protein>
<gene>
    <name evidence="1" type="ORF">HMPREF2531_04082</name>
</gene>
<dbReference type="Proteomes" id="UP000070319">
    <property type="component" value="Unassembled WGS sequence"/>
</dbReference>
<reference evidence="1 2" key="1">
    <citation type="submission" date="2016-02" db="EMBL/GenBank/DDBJ databases">
        <authorList>
            <person name="Wen L."/>
            <person name="He K."/>
            <person name="Yang H."/>
        </authorList>
    </citation>
    <scope>NUCLEOTIDE SEQUENCE [LARGE SCALE GENOMIC DNA]</scope>
    <source>
        <strain evidence="1 2">KLE1704</strain>
    </source>
</reference>
<organism evidence="1">
    <name type="scientific">Bacteroides intestinalis</name>
    <dbReference type="NCBI Taxonomy" id="329854"/>
    <lineage>
        <taxon>Bacteria</taxon>
        <taxon>Pseudomonadati</taxon>
        <taxon>Bacteroidota</taxon>
        <taxon>Bacteroidia</taxon>
        <taxon>Bacteroidales</taxon>
        <taxon>Bacteroidaceae</taxon>
        <taxon>Bacteroides</taxon>
    </lineage>
</organism>